<evidence type="ECO:0000256" key="6">
    <source>
        <dbReference type="ARBA" id="ARBA00023136"/>
    </source>
</evidence>
<dbReference type="Pfam" id="PF12704">
    <property type="entry name" value="MacB_PCD"/>
    <property type="match status" value="1"/>
</dbReference>
<dbReference type="Pfam" id="PF02687">
    <property type="entry name" value="FtsX"/>
    <property type="match status" value="1"/>
</dbReference>
<dbReference type="EMBL" id="MNQH01000036">
    <property type="protein sequence ID" value="OKY93482.1"/>
    <property type="molecule type" value="Genomic_DNA"/>
</dbReference>
<evidence type="ECO:0000259" key="8">
    <source>
        <dbReference type="Pfam" id="PF02687"/>
    </source>
</evidence>
<protein>
    <submittedName>
        <fullName evidence="10">ABC transporter permease</fullName>
    </submittedName>
</protein>
<feature type="domain" description="ABC3 transporter permease C-terminal" evidence="8">
    <location>
        <begin position="275"/>
        <end position="398"/>
    </location>
</feature>
<comment type="subcellular location">
    <subcellularLocation>
        <location evidence="1">Cell membrane</location>
        <topology evidence="1">Multi-pass membrane protein</topology>
    </subcellularLocation>
</comment>
<organism evidence="10 11">
    <name type="scientific">Alistipes putredinis</name>
    <dbReference type="NCBI Taxonomy" id="28117"/>
    <lineage>
        <taxon>Bacteria</taxon>
        <taxon>Pseudomonadati</taxon>
        <taxon>Bacteroidota</taxon>
        <taxon>Bacteroidia</taxon>
        <taxon>Bacteroidales</taxon>
        <taxon>Rikenellaceae</taxon>
        <taxon>Alistipes</taxon>
    </lineage>
</organism>
<keyword evidence="5 7" id="KW-1133">Transmembrane helix</keyword>
<keyword evidence="6 7" id="KW-0472">Membrane</keyword>
<comment type="similarity">
    <text evidence="2">Belongs to the ABC-4 integral membrane protein family. LolC/E subfamily.</text>
</comment>
<dbReference type="InterPro" id="IPR025857">
    <property type="entry name" value="MacB_PCD"/>
</dbReference>
<evidence type="ECO:0000256" key="3">
    <source>
        <dbReference type="ARBA" id="ARBA00022475"/>
    </source>
</evidence>
<comment type="caution">
    <text evidence="10">The sequence shown here is derived from an EMBL/GenBank/DDBJ whole genome shotgun (WGS) entry which is preliminary data.</text>
</comment>
<feature type="transmembrane region" description="Helical" evidence="7">
    <location>
        <begin position="272"/>
        <end position="298"/>
    </location>
</feature>
<feature type="domain" description="MacB-like periplasmic core" evidence="9">
    <location>
        <begin position="27"/>
        <end position="244"/>
    </location>
</feature>
<keyword evidence="3" id="KW-1003">Cell membrane</keyword>
<dbReference type="STRING" id="28117.BHV66_09205"/>
<feature type="transmembrane region" description="Helical" evidence="7">
    <location>
        <begin position="319"/>
        <end position="343"/>
    </location>
</feature>
<evidence type="ECO:0000256" key="7">
    <source>
        <dbReference type="SAM" id="Phobius"/>
    </source>
</evidence>
<keyword evidence="4 7" id="KW-0812">Transmembrane</keyword>
<evidence type="ECO:0000313" key="11">
    <source>
        <dbReference type="Proteomes" id="UP000187417"/>
    </source>
</evidence>
<dbReference type="InterPro" id="IPR003838">
    <property type="entry name" value="ABC3_permease_C"/>
</dbReference>
<feature type="transmembrane region" description="Helical" evidence="7">
    <location>
        <begin position="20"/>
        <end position="45"/>
    </location>
</feature>
<dbReference type="PANTHER" id="PTHR30489:SF0">
    <property type="entry name" value="LIPOPROTEIN-RELEASING SYSTEM TRANSMEMBRANE PROTEIN LOLE"/>
    <property type="match status" value="1"/>
</dbReference>
<feature type="transmembrane region" description="Helical" evidence="7">
    <location>
        <begin position="374"/>
        <end position="393"/>
    </location>
</feature>
<evidence type="ECO:0000256" key="1">
    <source>
        <dbReference type="ARBA" id="ARBA00004651"/>
    </source>
</evidence>
<sequence length="402" mass="43944">MLTRFFARRYLFSPKSRSVINVIAGVSVLSFAMPVAAMIVLLSVLNGFGDFAKSMSSAFDADLTVAPREGQTFASAEIDSLALTRVKGVGVVSYLLEQQVLLERDGLQTMATLRGVDDRYTEVFPIEETIPLGSWSVRTGDLDRLVLGRDMARTLGIRSLVRAEVAVYALRRGSFSSLLPVDGYSVRRLDVGGLFFLDLESENEYALTSLRAAQELFDRPGRISAISVRVADGADAEKVRREIAGIVGDDFTVRTRDEMNALFFRLVAYEKWGVFFISLLVLVLASFSVVGTLVMLMIEKRDDVATLRALGADTKLIRSIFVGEGLLIGGLGASIGAVLGVGFCLAQQHFGMIRIPVDTLLLYSYPVEMRWSDLLIVAAAFGAVILAISELTVRSVMKNNKL</sequence>
<dbReference type="InterPro" id="IPR051447">
    <property type="entry name" value="Lipoprotein-release_system"/>
</dbReference>
<accession>A0A1Q6F438</accession>
<evidence type="ECO:0000313" key="10">
    <source>
        <dbReference type="EMBL" id="OKY93482.1"/>
    </source>
</evidence>
<dbReference type="AlphaFoldDB" id="A0A1Q6F438"/>
<evidence type="ECO:0000256" key="2">
    <source>
        <dbReference type="ARBA" id="ARBA00005236"/>
    </source>
</evidence>
<evidence type="ECO:0000256" key="5">
    <source>
        <dbReference type="ARBA" id="ARBA00022989"/>
    </source>
</evidence>
<evidence type="ECO:0000259" key="9">
    <source>
        <dbReference type="Pfam" id="PF12704"/>
    </source>
</evidence>
<reference evidence="10 11" key="1">
    <citation type="journal article" date="2016" name="Nat. Biotechnol.">
        <title>Measurement of bacterial replication rates in microbial communities.</title>
        <authorList>
            <person name="Brown C.T."/>
            <person name="Olm M.R."/>
            <person name="Thomas B.C."/>
            <person name="Banfield J.F."/>
        </authorList>
    </citation>
    <scope>NUCLEOTIDE SEQUENCE [LARGE SCALE GENOMIC DNA]</scope>
    <source>
        <strain evidence="10">CAG:67_53_122</strain>
    </source>
</reference>
<name>A0A1Q6F438_9BACT</name>
<dbReference type="PANTHER" id="PTHR30489">
    <property type="entry name" value="LIPOPROTEIN-RELEASING SYSTEM TRANSMEMBRANE PROTEIN LOLE"/>
    <property type="match status" value="1"/>
</dbReference>
<dbReference type="Proteomes" id="UP000187417">
    <property type="component" value="Unassembled WGS sequence"/>
</dbReference>
<evidence type="ECO:0000256" key="4">
    <source>
        <dbReference type="ARBA" id="ARBA00022692"/>
    </source>
</evidence>
<dbReference type="GO" id="GO:0044874">
    <property type="term" value="P:lipoprotein localization to outer membrane"/>
    <property type="evidence" value="ECO:0007669"/>
    <property type="project" value="TreeGrafter"/>
</dbReference>
<dbReference type="RefSeq" id="WP_004328231.1">
    <property type="nucleotide sequence ID" value="NZ_DBFCJY010000010.1"/>
</dbReference>
<proteinExistence type="inferred from homology"/>
<gene>
    <name evidence="10" type="ORF">BHV66_09205</name>
</gene>
<dbReference type="GO" id="GO:0098797">
    <property type="term" value="C:plasma membrane protein complex"/>
    <property type="evidence" value="ECO:0007669"/>
    <property type="project" value="TreeGrafter"/>
</dbReference>